<dbReference type="Proteomes" id="UP001632037">
    <property type="component" value="Unassembled WGS sequence"/>
</dbReference>
<dbReference type="EMBL" id="JBIMZQ010000023">
    <property type="protein sequence ID" value="KAL3664657.1"/>
    <property type="molecule type" value="Genomic_DNA"/>
</dbReference>
<accession>A0ABD3FFH2</accession>
<protein>
    <recommendedName>
        <fullName evidence="3">C2H2-type domain-containing protein</fullName>
    </recommendedName>
</protein>
<evidence type="ECO:0000313" key="2">
    <source>
        <dbReference type="Proteomes" id="UP001632037"/>
    </source>
</evidence>
<sequence length="145" mass="15386">MRVNIDIDCTNCRVYSTRLSIRNAGSTTSAINSYLSIISSAPSLGIGRKSSILNFVNSPPMNGTLNGFELAGSATAAAMKSNAFFRCTIRTCVNSFFSLNHEKCHSSFKSVNNPIGVHSSGAFNLAATNSPNAWAICDPPPFSSV</sequence>
<evidence type="ECO:0000313" key="1">
    <source>
        <dbReference type="EMBL" id="KAL3664657.1"/>
    </source>
</evidence>
<keyword evidence="2" id="KW-1185">Reference proteome</keyword>
<organism evidence="1 2">
    <name type="scientific">Phytophthora oleae</name>
    <dbReference type="NCBI Taxonomy" id="2107226"/>
    <lineage>
        <taxon>Eukaryota</taxon>
        <taxon>Sar</taxon>
        <taxon>Stramenopiles</taxon>
        <taxon>Oomycota</taxon>
        <taxon>Peronosporomycetes</taxon>
        <taxon>Peronosporales</taxon>
        <taxon>Peronosporaceae</taxon>
        <taxon>Phytophthora</taxon>
    </lineage>
</organism>
<name>A0ABD3FFH2_9STRA</name>
<proteinExistence type="predicted"/>
<evidence type="ECO:0008006" key="3">
    <source>
        <dbReference type="Google" id="ProtNLM"/>
    </source>
</evidence>
<comment type="caution">
    <text evidence="1">The sequence shown here is derived from an EMBL/GenBank/DDBJ whole genome shotgun (WGS) entry which is preliminary data.</text>
</comment>
<gene>
    <name evidence="1" type="ORF">V7S43_010405</name>
</gene>
<reference evidence="1 2" key="1">
    <citation type="submission" date="2024-09" db="EMBL/GenBank/DDBJ databases">
        <title>Genome sequencing and assembly of Phytophthora oleae, isolate VK10A, causative agent of rot of olive drupes.</title>
        <authorList>
            <person name="Conti Taguali S."/>
            <person name="Riolo M."/>
            <person name="La Spada F."/>
            <person name="Cacciola S.O."/>
            <person name="Dionisio G."/>
        </authorList>
    </citation>
    <scope>NUCLEOTIDE SEQUENCE [LARGE SCALE GENOMIC DNA]</scope>
    <source>
        <strain evidence="1 2">VK10A</strain>
    </source>
</reference>
<dbReference type="AlphaFoldDB" id="A0ABD3FFH2"/>